<dbReference type="InterPro" id="IPR029044">
    <property type="entry name" value="Nucleotide-diphossugar_trans"/>
</dbReference>
<dbReference type="SUPFAM" id="SSF53448">
    <property type="entry name" value="Nucleotide-diphospho-sugar transferases"/>
    <property type="match status" value="1"/>
</dbReference>
<gene>
    <name evidence="2" type="ORF">CCR94_05835</name>
</gene>
<dbReference type="Gene3D" id="3.90.550.10">
    <property type="entry name" value="Spore Coat Polysaccharide Biosynthesis Protein SpsA, Chain A"/>
    <property type="match status" value="1"/>
</dbReference>
<dbReference type="Proteomes" id="UP000239089">
    <property type="component" value="Unassembled WGS sequence"/>
</dbReference>
<sequence length="226" mass="25755">MLPVTIVSATRYNQASFFQNSALGRCLQTYAAFGVKSRLFFENKRGLGVCYNEAIAETIDEEEILVFVHDDVMIADFFWVDKLMLGLSKFDVIGLAGNKRRVARQPAWAFVDENWTWDDRANLSGIVGHGEGFPCNLDVYGDVFQPLKLLDGVLLAAKKKTFSRNGVRFDEQFKFHFYDMDICRQFEERNLSMAAAPMGVIHRSGGGFGGEEWRAGYQSYLEKWRD</sequence>
<feature type="domain" description="Streptomycin biosynthesis protein StrF" evidence="1">
    <location>
        <begin position="49"/>
        <end position="192"/>
    </location>
</feature>
<reference evidence="2 3" key="1">
    <citation type="journal article" date="2018" name="Arch. Microbiol.">
        <title>New insights into the metabolic potential of the phototrophic purple bacterium Rhodopila globiformis DSM 161(T) from its draft genome sequence and evidence for a vanadium-dependent nitrogenase.</title>
        <authorList>
            <person name="Imhoff J.F."/>
            <person name="Rahn T."/>
            <person name="Kunzel S."/>
            <person name="Neulinger S.C."/>
        </authorList>
    </citation>
    <scope>NUCLEOTIDE SEQUENCE [LARGE SCALE GENOMIC DNA]</scope>
    <source>
        <strain evidence="2 3">DSM 16996</strain>
    </source>
</reference>
<evidence type="ECO:0000313" key="2">
    <source>
        <dbReference type="EMBL" id="PPQ32329.1"/>
    </source>
</evidence>
<dbReference type="AlphaFoldDB" id="A0A2S6NCK7"/>
<proteinExistence type="predicted"/>
<name>A0A2S6NCK7_9HYPH</name>
<dbReference type="EMBL" id="NHSJ01000040">
    <property type="protein sequence ID" value="PPQ32329.1"/>
    <property type="molecule type" value="Genomic_DNA"/>
</dbReference>
<dbReference type="OrthoDB" id="7851643at2"/>
<dbReference type="Pfam" id="PF13712">
    <property type="entry name" value="Glyco_tranf_2_5"/>
    <property type="match status" value="1"/>
</dbReference>
<organism evidence="2 3">
    <name type="scientific">Rhodoblastus sphagnicola</name>
    <dbReference type="NCBI Taxonomy" id="333368"/>
    <lineage>
        <taxon>Bacteria</taxon>
        <taxon>Pseudomonadati</taxon>
        <taxon>Pseudomonadota</taxon>
        <taxon>Alphaproteobacteria</taxon>
        <taxon>Hyphomicrobiales</taxon>
        <taxon>Rhodoblastaceae</taxon>
        <taxon>Rhodoblastus</taxon>
    </lineage>
</organism>
<comment type="caution">
    <text evidence="2">The sequence shown here is derived from an EMBL/GenBank/DDBJ whole genome shotgun (WGS) entry which is preliminary data.</text>
</comment>
<dbReference type="InterPro" id="IPR059123">
    <property type="entry name" value="StrF_dom"/>
</dbReference>
<dbReference type="RefSeq" id="WP_104506947.1">
    <property type="nucleotide sequence ID" value="NZ_JACIGC010000013.1"/>
</dbReference>
<keyword evidence="3" id="KW-1185">Reference proteome</keyword>
<evidence type="ECO:0000313" key="3">
    <source>
        <dbReference type="Proteomes" id="UP000239089"/>
    </source>
</evidence>
<protein>
    <recommendedName>
        <fullName evidence="1">Streptomycin biosynthesis protein StrF domain-containing protein</fullName>
    </recommendedName>
</protein>
<accession>A0A2S6NCK7</accession>
<evidence type="ECO:0000259" key="1">
    <source>
        <dbReference type="Pfam" id="PF13712"/>
    </source>
</evidence>